<gene>
    <name evidence="2" type="ORF">F5897_000294</name>
</gene>
<name>A0A840DED9_9MICO</name>
<dbReference type="Proteomes" id="UP000571183">
    <property type="component" value="Unassembled WGS sequence"/>
</dbReference>
<dbReference type="PROSITE" id="PS51257">
    <property type="entry name" value="PROKAR_LIPOPROTEIN"/>
    <property type="match status" value="1"/>
</dbReference>
<dbReference type="InterPro" id="IPR021903">
    <property type="entry name" value="DUF3515"/>
</dbReference>
<evidence type="ECO:0000313" key="3">
    <source>
        <dbReference type="Proteomes" id="UP000571183"/>
    </source>
</evidence>
<protein>
    <submittedName>
        <fullName evidence="2">Putative small lipoprotein YifL</fullName>
    </submittedName>
</protein>
<keyword evidence="3" id="KW-1185">Reference proteome</keyword>
<proteinExistence type="predicted"/>
<feature type="signal peptide" evidence="1">
    <location>
        <begin position="1"/>
        <end position="22"/>
    </location>
</feature>
<dbReference type="Pfam" id="PF12028">
    <property type="entry name" value="DUF3515"/>
    <property type="match status" value="1"/>
</dbReference>
<feature type="chain" id="PRO_5032382167" evidence="1">
    <location>
        <begin position="23"/>
        <end position="163"/>
    </location>
</feature>
<evidence type="ECO:0000313" key="2">
    <source>
        <dbReference type="EMBL" id="MBB4071010.1"/>
    </source>
</evidence>
<sequence length="163" mass="17191">MLKKVFAVVGIPTLAITLTACAAEVPLDAAPDANNPDCAQVTVRLPDTVTTHAKRATNAQATGAWGDPAVVILRCGLPISTPTTDPCITVNGIDWVVDDSAAPRYRFEAYGRSPGLEVFVDSEQISGTDALLELSPAVQQLPQVRQCLTSSTSLDSTDIQLDN</sequence>
<reference evidence="2" key="1">
    <citation type="submission" date="2020-08" db="EMBL/GenBank/DDBJ databases">
        <title>Sequencing the genomes of 1000 actinobacteria strains.</title>
        <authorList>
            <person name="Klenk H.-P."/>
        </authorList>
    </citation>
    <scope>NUCLEOTIDE SEQUENCE [LARGE SCALE GENOMIC DNA]</scope>
    <source>
        <strain evidence="2">DSM 27064</strain>
    </source>
</reference>
<keyword evidence="2" id="KW-0449">Lipoprotein</keyword>
<dbReference type="AlphaFoldDB" id="A0A840DED9"/>
<dbReference type="EMBL" id="JACIFD010000002">
    <property type="protein sequence ID" value="MBB4071010.1"/>
    <property type="molecule type" value="Genomic_DNA"/>
</dbReference>
<comment type="caution">
    <text evidence="2">The sequence shown here is derived from an EMBL/GenBank/DDBJ whole genome shotgun (WGS) entry which is preliminary data.</text>
</comment>
<dbReference type="RefSeq" id="WP_183304225.1">
    <property type="nucleotide sequence ID" value="NZ_JACIFD010000002.1"/>
</dbReference>
<keyword evidence="1" id="KW-0732">Signal</keyword>
<organism evidence="2 3">
    <name type="scientific">Canibacter oris</name>
    <dbReference type="NCBI Taxonomy" id="1365628"/>
    <lineage>
        <taxon>Bacteria</taxon>
        <taxon>Bacillati</taxon>
        <taxon>Actinomycetota</taxon>
        <taxon>Actinomycetes</taxon>
        <taxon>Micrococcales</taxon>
        <taxon>Microbacteriaceae</taxon>
        <taxon>Canibacter</taxon>
    </lineage>
</organism>
<accession>A0A840DED9</accession>
<evidence type="ECO:0000256" key="1">
    <source>
        <dbReference type="SAM" id="SignalP"/>
    </source>
</evidence>